<dbReference type="InterPro" id="IPR046826">
    <property type="entry name" value="PDH_N"/>
</dbReference>
<dbReference type="Gene3D" id="3.40.50.720">
    <property type="entry name" value="NAD(P)-binding Rossmann-like Domain"/>
    <property type="match status" value="1"/>
</dbReference>
<evidence type="ECO:0000313" key="3">
    <source>
        <dbReference type="EMBL" id="RJP60208.1"/>
    </source>
</evidence>
<dbReference type="InterPro" id="IPR008927">
    <property type="entry name" value="6-PGluconate_DH-like_C_sf"/>
</dbReference>
<dbReference type="Pfam" id="PF02153">
    <property type="entry name" value="PDH_N"/>
    <property type="match status" value="1"/>
</dbReference>
<dbReference type="Proteomes" id="UP000266426">
    <property type="component" value="Unassembled WGS sequence"/>
</dbReference>
<dbReference type="PROSITE" id="PS51176">
    <property type="entry name" value="PDH_ADH"/>
    <property type="match status" value="1"/>
</dbReference>
<dbReference type="Gene3D" id="1.10.3660.10">
    <property type="entry name" value="6-phosphogluconate dehydrogenase C-terminal like domain"/>
    <property type="match status" value="1"/>
</dbReference>
<dbReference type="SUPFAM" id="SSF48179">
    <property type="entry name" value="6-phosphogluconate dehydrogenase C-terminal domain-like"/>
    <property type="match status" value="1"/>
</dbReference>
<dbReference type="InterPro" id="IPR036291">
    <property type="entry name" value="NAD(P)-bd_dom_sf"/>
</dbReference>
<dbReference type="FunFam" id="3.40.50.720:FF:000208">
    <property type="entry name" value="Prephenate dehydrogenase"/>
    <property type="match status" value="1"/>
</dbReference>
<dbReference type="GO" id="GO:0006571">
    <property type="term" value="P:tyrosine biosynthetic process"/>
    <property type="evidence" value="ECO:0007669"/>
    <property type="project" value="InterPro"/>
</dbReference>
<dbReference type="GO" id="GO:0004665">
    <property type="term" value="F:prephenate dehydrogenase (NADP+) activity"/>
    <property type="evidence" value="ECO:0007669"/>
    <property type="project" value="InterPro"/>
</dbReference>
<feature type="domain" description="Prephenate/arogenate dehydrogenase" evidence="2">
    <location>
        <begin position="8"/>
        <end position="290"/>
    </location>
</feature>
<dbReference type="AlphaFoldDB" id="A0A3A4RCZ3"/>
<organism evidence="3 4">
    <name type="scientific">Candidatus Auribacter fodinae</name>
    <dbReference type="NCBI Taxonomy" id="2093366"/>
    <lineage>
        <taxon>Bacteria</taxon>
        <taxon>Pseudomonadati</taxon>
        <taxon>Candidatus Auribacterota</taxon>
        <taxon>Candidatus Auribacteria</taxon>
        <taxon>Candidatus Auribacterales</taxon>
        <taxon>Candidatus Auribacteraceae</taxon>
        <taxon>Candidatus Auribacter</taxon>
    </lineage>
</organism>
<keyword evidence="1" id="KW-0560">Oxidoreductase</keyword>
<dbReference type="InterPro" id="IPR046825">
    <property type="entry name" value="PDH_C"/>
</dbReference>
<dbReference type="GO" id="GO:0070403">
    <property type="term" value="F:NAD+ binding"/>
    <property type="evidence" value="ECO:0007669"/>
    <property type="project" value="InterPro"/>
</dbReference>
<protein>
    <submittedName>
        <fullName evidence="3">Prephenate dehydrogenase</fullName>
    </submittedName>
</protein>
<dbReference type="SUPFAM" id="SSF51735">
    <property type="entry name" value="NAD(P)-binding Rossmann-fold domains"/>
    <property type="match status" value="1"/>
</dbReference>
<dbReference type="PANTHER" id="PTHR21363:SF0">
    <property type="entry name" value="PREPHENATE DEHYDROGENASE [NADP(+)]"/>
    <property type="match status" value="1"/>
</dbReference>
<dbReference type="InterPro" id="IPR050812">
    <property type="entry name" value="Preph/Arog_dehydrog"/>
</dbReference>
<reference evidence="3 4" key="1">
    <citation type="journal article" date="2017" name="ISME J.">
        <title>Energy and carbon metabolisms in a deep terrestrial subsurface fluid microbial community.</title>
        <authorList>
            <person name="Momper L."/>
            <person name="Jungbluth S.P."/>
            <person name="Lee M.D."/>
            <person name="Amend J.P."/>
        </authorList>
    </citation>
    <scope>NUCLEOTIDE SEQUENCE [LARGE SCALE GENOMIC DNA]</scope>
    <source>
        <strain evidence="3">SURF_26</strain>
    </source>
</reference>
<gene>
    <name evidence="3" type="ORF">C4541_04595</name>
</gene>
<evidence type="ECO:0000259" key="2">
    <source>
        <dbReference type="PROSITE" id="PS51176"/>
    </source>
</evidence>
<comment type="caution">
    <text evidence="3">The sequence shown here is derived from an EMBL/GenBank/DDBJ whole genome shotgun (WGS) entry which is preliminary data.</text>
</comment>
<dbReference type="GO" id="GO:0008977">
    <property type="term" value="F:prephenate dehydrogenase (NAD+) activity"/>
    <property type="evidence" value="ECO:0007669"/>
    <property type="project" value="InterPro"/>
</dbReference>
<dbReference type="InterPro" id="IPR003099">
    <property type="entry name" value="Prephen_DH"/>
</dbReference>
<dbReference type="PANTHER" id="PTHR21363">
    <property type="entry name" value="PREPHENATE DEHYDROGENASE"/>
    <property type="match status" value="1"/>
</dbReference>
<name>A0A3A4RCZ3_9BACT</name>
<evidence type="ECO:0000313" key="4">
    <source>
        <dbReference type="Proteomes" id="UP000266426"/>
    </source>
</evidence>
<accession>A0A3A4RCZ3</accession>
<dbReference type="EMBL" id="QZJZ01000032">
    <property type="protein sequence ID" value="RJP60208.1"/>
    <property type="molecule type" value="Genomic_DNA"/>
</dbReference>
<evidence type="ECO:0000256" key="1">
    <source>
        <dbReference type="ARBA" id="ARBA00023002"/>
    </source>
</evidence>
<sequence>MIEEPDFKHVAIIGMGLMGGSLGKALIKYSPSTFVTGIVRREEAVQGVLDAGAAHECTTDIPSGLAQADLVVLSTPVRSICSIGKAIMPFLKKGCILTDMGSTKSIIVEELTEVCPENVYFVGAHPMAGSEKTSIKYADADLFRNALCIVTPSPAVPSDLSCRVSRFWNVVGCKIKTMSAADHDKLVCAISHIPHLVASSLVNFAESIQTDEFSSLELASTGFGDTTRIAAGSADVWKDICMTNKQNIVSQLDKCATMLSDLSNMLKCDAMDNVVAFLENARIIRQSFDK</sequence>
<dbReference type="Pfam" id="PF20463">
    <property type="entry name" value="PDH_C"/>
    <property type="match status" value="1"/>
</dbReference>
<proteinExistence type="predicted"/>